<evidence type="ECO:0000313" key="1">
    <source>
        <dbReference type="EMBL" id="QJR10134.1"/>
    </source>
</evidence>
<dbReference type="AlphaFoldDB" id="A0A6M4GUH6"/>
<keyword evidence="2" id="KW-1185">Reference proteome</keyword>
<dbReference type="Proteomes" id="UP000501534">
    <property type="component" value="Chromosome"/>
</dbReference>
<organism evidence="1 2">
    <name type="scientific">Usitatibacter rugosus</name>
    <dbReference type="NCBI Taxonomy" id="2732067"/>
    <lineage>
        <taxon>Bacteria</taxon>
        <taxon>Pseudomonadati</taxon>
        <taxon>Pseudomonadota</taxon>
        <taxon>Betaproteobacteria</taxon>
        <taxon>Nitrosomonadales</taxon>
        <taxon>Usitatibacteraceae</taxon>
        <taxon>Usitatibacter</taxon>
    </lineage>
</organism>
<gene>
    <name evidence="1" type="ORF">DSM104443_01188</name>
</gene>
<proteinExistence type="predicted"/>
<accession>A0A6M4GUH6</accession>
<protein>
    <submittedName>
        <fullName evidence="1">Uncharacterized protein</fullName>
    </submittedName>
</protein>
<dbReference type="KEGG" id="uru:DSM104443_01188"/>
<name>A0A6M4GUH6_9PROT</name>
<evidence type="ECO:0000313" key="2">
    <source>
        <dbReference type="Proteomes" id="UP000501534"/>
    </source>
</evidence>
<dbReference type="RefSeq" id="WP_171090424.1">
    <property type="nucleotide sequence ID" value="NZ_CP053069.1"/>
</dbReference>
<dbReference type="EMBL" id="CP053069">
    <property type="protein sequence ID" value="QJR10134.1"/>
    <property type="molecule type" value="Genomic_DNA"/>
</dbReference>
<reference evidence="1 2" key="1">
    <citation type="submission" date="2020-04" db="EMBL/GenBank/DDBJ databases">
        <title>Usitatibacter rugosus gen. nov., sp. nov. and Usitatibacter palustris sp. nov., novel members of Usitatibacteraceae fam. nov. within the order Nitrosomonadales isolated from soil.</title>
        <authorList>
            <person name="Huber K.J."/>
            <person name="Neumann-Schaal M."/>
            <person name="Geppert A."/>
            <person name="Luckner M."/>
            <person name="Wanner G."/>
            <person name="Overmann J."/>
        </authorList>
    </citation>
    <scope>NUCLEOTIDE SEQUENCE [LARGE SCALE GENOMIC DNA]</scope>
    <source>
        <strain evidence="1 2">0125_3</strain>
    </source>
</reference>
<sequence length="79" mass="9116">MEPLMNQERLEYDNAIRFETHADEYLALGFIPAYLDFGTQTLHVARWSPLLVPGFERNGYFYTRAAAAKAVVEWGYAQN</sequence>